<comment type="caution">
    <text evidence="8">The sequence shown here is derived from an EMBL/GenBank/DDBJ whole genome shotgun (WGS) entry which is preliminary data.</text>
</comment>
<accession>A0AAW6DKR5</accession>
<dbReference type="InterPro" id="IPR041033">
    <property type="entry name" value="SpaA_PFL_dom_1"/>
</dbReference>
<sequence length="633" mass="69455">MKRKTKRNMAMLLTGTLALTGLVAELPYSMFSDNLSVVKAAAEGQVYNTQNGVATLGTGTAGITIAGNSGQTLIGKRFNVYKLFYAENSRDGESINYTFNPTYEQALKNVVAKALSKDGKQVSADQVTEYMVIDYIQTLNTNPVEGTQTDQALEGSYSLFRYFVEEVRNEIAALNVVPDMVNVKNVRNDNTVRLAGLDYGYYVIDEVSAVENTHSASSLCMVDTANPTAEITIKSDYPSVTKKIQEDDKNADITDADRWNDIGDYEIGQTVPYRYDSNIPNMNGYDTYYYAWHDKMDEALTFNPKSVKISITGKDAAGKDKTYTLKEGEYLVTTEGIGDETFNIVVNDIKAIVDREFDQMNDLGENVYGQSVLLTYNATLNEKAAQHTGRPGFENDVRLEFSNDPDSTGVGKTGFTPWDTVVCFTYKLNVEKLNDHQKTLAGAKFRLYSDKECKNEVFVKNAENGTGYVVINRDTLGGTDHTGGTTPTNAVEMVSAEDGTFVIYGLDGGTYYLKETDAPDGYRLLTTPITLTVKPTFTANRDTYVKGNGATEDTLQKLEASAHIESFYDGLLGKKDQTLTTDVAEGSMNMTVINKVGKKLPVTGTSAVLIMLTAGAAVMTGAVVKSRKKKEEL</sequence>
<protein>
    <submittedName>
        <fullName evidence="8">Isopeptide-forming domain-containing fimbrial protein</fullName>
    </submittedName>
</protein>
<dbReference type="Pfam" id="PF17802">
    <property type="entry name" value="SpaA"/>
    <property type="match status" value="1"/>
</dbReference>
<dbReference type="NCBIfam" id="TIGR01167">
    <property type="entry name" value="LPXTG_anchor"/>
    <property type="match status" value="1"/>
</dbReference>
<feature type="transmembrane region" description="Helical" evidence="5">
    <location>
        <begin position="600"/>
        <end position="624"/>
    </location>
</feature>
<keyword evidence="5" id="KW-0472">Membrane</keyword>
<evidence type="ECO:0000256" key="4">
    <source>
        <dbReference type="ARBA" id="ARBA00023088"/>
    </source>
</evidence>
<evidence type="ECO:0000259" key="6">
    <source>
        <dbReference type="Pfam" id="PF00746"/>
    </source>
</evidence>
<dbReference type="Pfam" id="PF00746">
    <property type="entry name" value="Gram_pos_anchor"/>
    <property type="match status" value="1"/>
</dbReference>
<dbReference type="InterPro" id="IPR026466">
    <property type="entry name" value="Fim_isopep_form_D2_dom"/>
</dbReference>
<dbReference type="InterPro" id="IPR013783">
    <property type="entry name" value="Ig-like_fold"/>
</dbReference>
<evidence type="ECO:0000259" key="7">
    <source>
        <dbReference type="Pfam" id="PF17802"/>
    </source>
</evidence>
<dbReference type="AlphaFoldDB" id="A0AAW6DKR5"/>
<name>A0AAW6DKR5_MEDGN</name>
<feature type="domain" description="Gram-positive cocci surface proteins LPxTG" evidence="6">
    <location>
        <begin position="594"/>
        <end position="631"/>
    </location>
</feature>
<evidence type="ECO:0000256" key="1">
    <source>
        <dbReference type="ARBA" id="ARBA00022512"/>
    </source>
</evidence>
<keyword evidence="5" id="KW-1133">Transmembrane helix</keyword>
<gene>
    <name evidence="8" type="ORF">PNW85_13070</name>
</gene>
<evidence type="ECO:0000256" key="3">
    <source>
        <dbReference type="ARBA" id="ARBA00022729"/>
    </source>
</evidence>
<keyword evidence="5" id="KW-0812">Transmembrane</keyword>
<reference evidence="8" key="1">
    <citation type="submission" date="2023-01" db="EMBL/GenBank/DDBJ databases">
        <title>Human gut microbiome strain richness.</title>
        <authorList>
            <person name="Chen-Liaw A."/>
        </authorList>
    </citation>
    <scope>NUCLEOTIDE SEQUENCE</scope>
    <source>
        <strain evidence="8">RTP21484st1_H11_RTP21484_190118</strain>
    </source>
</reference>
<dbReference type="RefSeq" id="WP_272108011.1">
    <property type="nucleotide sequence ID" value="NZ_DAWDPA010000038.1"/>
</dbReference>
<keyword evidence="3" id="KW-0732">Signal</keyword>
<dbReference type="InterPro" id="IPR019931">
    <property type="entry name" value="LPXTG_anchor"/>
</dbReference>
<dbReference type="EMBL" id="JAQMLA010000042">
    <property type="protein sequence ID" value="MDB8687587.1"/>
    <property type="molecule type" value="Genomic_DNA"/>
</dbReference>
<feature type="domain" description="SpaA-like prealbumin fold" evidence="7">
    <location>
        <begin position="428"/>
        <end position="534"/>
    </location>
</feature>
<evidence type="ECO:0000313" key="8">
    <source>
        <dbReference type="EMBL" id="MDB8687587.1"/>
    </source>
</evidence>
<dbReference type="Gene3D" id="2.60.40.740">
    <property type="match status" value="1"/>
</dbReference>
<proteinExistence type="predicted"/>
<dbReference type="Gene3D" id="2.60.40.10">
    <property type="entry name" value="Immunoglobulins"/>
    <property type="match status" value="1"/>
</dbReference>
<keyword evidence="4" id="KW-0572">Peptidoglycan-anchor</keyword>
<evidence type="ECO:0000313" key="9">
    <source>
        <dbReference type="Proteomes" id="UP001212160"/>
    </source>
</evidence>
<dbReference type="Proteomes" id="UP001212160">
    <property type="component" value="Unassembled WGS sequence"/>
</dbReference>
<keyword evidence="2" id="KW-0964">Secreted</keyword>
<keyword evidence="1" id="KW-0134">Cell wall</keyword>
<dbReference type="NCBIfam" id="TIGR04226">
    <property type="entry name" value="RrgB_K2N_iso_D2"/>
    <property type="match status" value="1"/>
</dbReference>
<evidence type="ECO:0000256" key="2">
    <source>
        <dbReference type="ARBA" id="ARBA00022525"/>
    </source>
</evidence>
<evidence type="ECO:0000256" key="5">
    <source>
        <dbReference type="SAM" id="Phobius"/>
    </source>
</evidence>
<organism evidence="8 9">
    <name type="scientific">Mediterraneibacter gnavus</name>
    <name type="common">Ruminococcus gnavus</name>
    <dbReference type="NCBI Taxonomy" id="33038"/>
    <lineage>
        <taxon>Bacteria</taxon>
        <taxon>Bacillati</taxon>
        <taxon>Bacillota</taxon>
        <taxon>Clostridia</taxon>
        <taxon>Lachnospirales</taxon>
        <taxon>Lachnospiraceae</taxon>
        <taxon>Mediterraneibacter</taxon>
    </lineage>
</organism>